<evidence type="ECO:0000256" key="2">
    <source>
        <dbReference type="ARBA" id="ARBA00005236"/>
    </source>
</evidence>
<name>A0A1L3JMV6_9FLAO</name>
<comment type="subcellular location">
    <subcellularLocation>
        <location evidence="1">Cell membrane</location>
        <topology evidence="1">Multi-pass membrane protein</topology>
    </subcellularLocation>
</comment>
<dbReference type="InterPro" id="IPR025857">
    <property type="entry name" value="MacB_PCD"/>
</dbReference>
<comment type="similarity">
    <text evidence="2">Belongs to the ABC-4 integral membrane protein family. LolC/E subfamily.</text>
</comment>
<feature type="transmembrane region" description="Helical" evidence="7">
    <location>
        <begin position="25"/>
        <end position="50"/>
    </location>
</feature>
<keyword evidence="4 7" id="KW-0812">Transmembrane</keyword>
<evidence type="ECO:0000259" key="9">
    <source>
        <dbReference type="Pfam" id="PF12704"/>
    </source>
</evidence>
<feature type="transmembrane region" description="Helical" evidence="7">
    <location>
        <begin position="373"/>
        <end position="399"/>
    </location>
</feature>
<evidence type="ECO:0000259" key="8">
    <source>
        <dbReference type="Pfam" id="PF02687"/>
    </source>
</evidence>
<organism evidence="10 11">
    <name type="scientific">Tenacibaculum todarodis</name>
    <dbReference type="NCBI Taxonomy" id="1850252"/>
    <lineage>
        <taxon>Bacteria</taxon>
        <taxon>Pseudomonadati</taxon>
        <taxon>Bacteroidota</taxon>
        <taxon>Flavobacteriia</taxon>
        <taxon>Flavobacteriales</taxon>
        <taxon>Flavobacteriaceae</taxon>
        <taxon>Tenacibaculum</taxon>
    </lineage>
</organism>
<dbReference type="InterPro" id="IPR051447">
    <property type="entry name" value="Lipoprotein-release_system"/>
</dbReference>
<dbReference type="STRING" id="1850252.LPB136_05225"/>
<dbReference type="Pfam" id="PF12704">
    <property type="entry name" value="MacB_PCD"/>
    <property type="match status" value="1"/>
</dbReference>
<evidence type="ECO:0000256" key="7">
    <source>
        <dbReference type="SAM" id="Phobius"/>
    </source>
</evidence>
<evidence type="ECO:0000256" key="1">
    <source>
        <dbReference type="ARBA" id="ARBA00004651"/>
    </source>
</evidence>
<dbReference type="GO" id="GO:0098797">
    <property type="term" value="C:plasma membrane protein complex"/>
    <property type="evidence" value="ECO:0007669"/>
    <property type="project" value="TreeGrafter"/>
</dbReference>
<keyword evidence="6 7" id="KW-0472">Membrane</keyword>
<evidence type="ECO:0000313" key="10">
    <source>
        <dbReference type="EMBL" id="APG66419.1"/>
    </source>
</evidence>
<evidence type="ECO:0000256" key="5">
    <source>
        <dbReference type="ARBA" id="ARBA00022989"/>
    </source>
</evidence>
<feature type="domain" description="ABC3 transporter permease C-terminal" evidence="8">
    <location>
        <begin position="279"/>
        <end position="403"/>
    </location>
</feature>
<dbReference type="EMBL" id="CP018155">
    <property type="protein sequence ID" value="APG66419.1"/>
    <property type="molecule type" value="Genomic_DNA"/>
</dbReference>
<dbReference type="AlphaFoldDB" id="A0A1L3JMV6"/>
<keyword evidence="3" id="KW-1003">Cell membrane</keyword>
<dbReference type="OrthoDB" id="1522670at2"/>
<sequence>MNYELFIAKRIVASKEHKNSISSPIIKIATTAIALGMIIMLIAVATASGFQHKIRDKMSGFKGHIQITNYDNNNSDVSTVPIDKNQDFYPEFTNVKGINKVQVFANKTGIIRTPTDFEGIVFKGVSAEYNWSFFNEYLVDGRLPNFKQQRNREVILSKYIADRLHLKLNDTIQTWFMNGTSTSKAKFRKPVVVGIYNTGFQEFDKNMMVGDIFEVQRLNGWKENQVGGFEVLIDNFDEINQKGKEVYNKIPSTLNSKTIVDTYPAIFEWIQLFDNNVQFIIAIMILIAGINMITALLVLILERVQMVGILKALGSSNWSVRKIFLYNATSLILKGLFWGNLIGLSLLFIQHYFGVITLDPETYHVTKVPIYISFWNVLLLNLGTLVLCFVMLIIPSYIITKIRPSESIKFA</sequence>
<dbReference type="Pfam" id="PF02687">
    <property type="entry name" value="FtsX"/>
    <property type="match status" value="1"/>
</dbReference>
<keyword evidence="5 7" id="KW-1133">Transmembrane helix</keyword>
<dbReference type="PANTHER" id="PTHR30489">
    <property type="entry name" value="LIPOPROTEIN-RELEASING SYSTEM TRANSMEMBRANE PROTEIN LOLE"/>
    <property type="match status" value="1"/>
</dbReference>
<dbReference type="KEGG" id="ten:LPB136_05225"/>
<evidence type="ECO:0000256" key="4">
    <source>
        <dbReference type="ARBA" id="ARBA00022692"/>
    </source>
</evidence>
<dbReference type="GO" id="GO:0044874">
    <property type="term" value="P:lipoprotein localization to outer membrane"/>
    <property type="evidence" value="ECO:0007669"/>
    <property type="project" value="TreeGrafter"/>
</dbReference>
<protein>
    <submittedName>
        <fullName evidence="10">Transmembrane permease</fullName>
    </submittedName>
</protein>
<proteinExistence type="inferred from homology"/>
<accession>A0A1L3JMV6</accession>
<feature type="transmembrane region" description="Helical" evidence="7">
    <location>
        <begin position="279"/>
        <end position="301"/>
    </location>
</feature>
<evidence type="ECO:0000256" key="3">
    <source>
        <dbReference type="ARBA" id="ARBA00022475"/>
    </source>
</evidence>
<feature type="transmembrane region" description="Helical" evidence="7">
    <location>
        <begin position="331"/>
        <end position="353"/>
    </location>
</feature>
<dbReference type="RefSeq" id="WP_072556919.1">
    <property type="nucleotide sequence ID" value="NZ_CP018155.1"/>
</dbReference>
<evidence type="ECO:0000313" key="11">
    <source>
        <dbReference type="Proteomes" id="UP000181898"/>
    </source>
</evidence>
<reference evidence="10 11" key="1">
    <citation type="submission" date="2016-11" db="EMBL/GenBank/DDBJ databases">
        <title>Tenacibaculum sp. LPB0136, isolated from marine environment.</title>
        <authorList>
            <person name="Kim E."/>
            <person name="Yi H."/>
        </authorList>
    </citation>
    <scope>NUCLEOTIDE SEQUENCE [LARGE SCALE GENOMIC DNA]</scope>
    <source>
        <strain evidence="10 11">LPB0136</strain>
    </source>
</reference>
<dbReference type="PANTHER" id="PTHR30489:SF0">
    <property type="entry name" value="LIPOPROTEIN-RELEASING SYSTEM TRANSMEMBRANE PROTEIN LOLE"/>
    <property type="match status" value="1"/>
</dbReference>
<feature type="domain" description="MacB-like periplasmic core" evidence="9">
    <location>
        <begin position="29"/>
        <end position="201"/>
    </location>
</feature>
<keyword evidence="11" id="KW-1185">Reference proteome</keyword>
<evidence type="ECO:0000256" key="6">
    <source>
        <dbReference type="ARBA" id="ARBA00023136"/>
    </source>
</evidence>
<gene>
    <name evidence="10" type="ORF">LPB136_05225</name>
</gene>
<dbReference type="InterPro" id="IPR003838">
    <property type="entry name" value="ABC3_permease_C"/>
</dbReference>
<dbReference type="Proteomes" id="UP000181898">
    <property type="component" value="Chromosome"/>
</dbReference>